<name>L1MIZ7_9CORY</name>
<reference evidence="1 2" key="1">
    <citation type="submission" date="2012-05" db="EMBL/GenBank/DDBJ databases">
        <authorList>
            <person name="Weinstock G."/>
            <person name="Sodergren E."/>
            <person name="Lobos E.A."/>
            <person name="Fulton L."/>
            <person name="Fulton R."/>
            <person name="Courtney L."/>
            <person name="Fronick C."/>
            <person name="O'Laughlin M."/>
            <person name="Godfrey J."/>
            <person name="Wilson R.M."/>
            <person name="Miner T."/>
            <person name="Farmer C."/>
            <person name="Delehaunty K."/>
            <person name="Cordes M."/>
            <person name="Minx P."/>
            <person name="Tomlinson C."/>
            <person name="Chen J."/>
            <person name="Wollam A."/>
            <person name="Pepin K.H."/>
            <person name="Bhonagiri V."/>
            <person name="Zhang X."/>
            <person name="Suruliraj S."/>
            <person name="Warren W."/>
            <person name="Mitreva M."/>
            <person name="Mardis E.R."/>
            <person name="Wilson R.K."/>
        </authorList>
    </citation>
    <scope>NUCLEOTIDE SEQUENCE [LARGE SCALE GENOMIC DNA]</scope>
    <source>
        <strain evidence="1 2">F0235</strain>
    </source>
</reference>
<dbReference type="AlphaFoldDB" id="L1MIZ7"/>
<evidence type="ECO:0000313" key="1">
    <source>
        <dbReference type="EMBL" id="EKX90914.1"/>
    </source>
</evidence>
<dbReference type="HOGENOM" id="CLU_1802866_0_0_11"/>
<evidence type="ECO:0000313" key="2">
    <source>
        <dbReference type="Proteomes" id="UP000010445"/>
    </source>
</evidence>
<dbReference type="EMBL" id="AMEM01000016">
    <property type="protein sequence ID" value="EKX90914.1"/>
    <property type="molecule type" value="Genomic_DNA"/>
</dbReference>
<gene>
    <name evidence="1" type="ORF">HMPREF9997_00978</name>
</gene>
<proteinExistence type="predicted"/>
<comment type="caution">
    <text evidence="1">The sequence shown here is derived from an EMBL/GenBank/DDBJ whole genome shotgun (WGS) entry which is preliminary data.</text>
</comment>
<protein>
    <submittedName>
        <fullName evidence="1">Uncharacterized protein</fullName>
    </submittedName>
</protein>
<organism evidence="1 2">
    <name type="scientific">Corynebacterium durum F0235</name>
    <dbReference type="NCBI Taxonomy" id="1035195"/>
    <lineage>
        <taxon>Bacteria</taxon>
        <taxon>Bacillati</taxon>
        <taxon>Actinomycetota</taxon>
        <taxon>Actinomycetes</taxon>
        <taxon>Mycobacteriales</taxon>
        <taxon>Corynebacteriaceae</taxon>
        <taxon>Corynebacterium</taxon>
    </lineage>
</organism>
<dbReference type="Proteomes" id="UP000010445">
    <property type="component" value="Unassembled WGS sequence"/>
</dbReference>
<keyword evidence="2" id="KW-1185">Reference proteome</keyword>
<accession>L1MIZ7</accession>
<sequence length="143" mass="15172">MVDDAERGVVKGGIPPDKECGGAILRNGVHQGVVKQLGAGLVPATDLGRVVAGVAVTGRVVNSDDGHLGGVGVHDELSELEQVGLDFAFVEGEHGIGTLKRTDGFEGDVLRITCTYSYYSYVAHRYGLLDKKNLPFVGRFTVF</sequence>